<proteinExistence type="predicted"/>
<protein>
    <submittedName>
        <fullName evidence="1">Uncharacterized protein</fullName>
    </submittedName>
</protein>
<reference evidence="1" key="1">
    <citation type="submission" date="2019-04" db="EMBL/GenBank/DDBJ databases">
        <title>Evolution of Biomass-Degrading Anaerobic Consortia Revealed by Metagenomics.</title>
        <authorList>
            <person name="Peng X."/>
        </authorList>
    </citation>
    <scope>NUCLEOTIDE SEQUENCE</scope>
    <source>
        <strain evidence="1">SIG311</strain>
    </source>
</reference>
<evidence type="ECO:0000313" key="2">
    <source>
        <dbReference type="Proteomes" id="UP000766246"/>
    </source>
</evidence>
<dbReference type="EMBL" id="SVER01000009">
    <property type="protein sequence ID" value="MBE5919057.1"/>
    <property type="molecule type" value="Genomic_DNA"/>
</dbReference>
<accession>A0A927U8I9</accession>
<comment type="caution">
    <text evidence="1">The sequence shown here is derived from an EMBL/GenBank/DDBJ whole genome shotgun (WGS) entry which is preliminary data.</text>
</comment>
<dbReference type="Proteomes" id="UP000766246">
    <property type="component" value="Unassembled WGS sequence"/>
</dbReference>
<dbReference type="AlphaFoldDB" id="A0A927U8I9"/>
<sequence length="167" mass="19199">MIKTYEDLVEYTERMTRRINKKYMSGEKGCNVAYLPMLSGIGPCKVEMRPGAGHNFYAVVDAIHNCYKNNPDGGYDRGFADGIEVLTRVSSAKVGSLDLLLNIIFYQVKKEKEGTAEFNVDIDEIMARVNKLIEDNKEVYRQDYASFDHWYERCQKIAREKYGLELG</sequence>
<name>A0A927U8I9_9FIRM</name>
<evidence type="ECO:0000313" key="1">
    <source>
        <dbReference type="EMBL" id="MBE5919057.1"/>
    </source>
</evidence>
<organism evidence="1 2">
    <name type="scientific">Pseudobutyrivibrio ruminis</name>
    <dbReference type="NCBI Taxonomy" id="46206"/>
    <lineage>
        <taxon>Bacteria</taxon>
        <taxon>Bacillati</taxon>
        <taxon>Bacillota</taxon>
        <taxon>Clostridia</taxon>
        <taxon>Lachnospirales</taxon>
        <taxon>Lachnospiraceae</taxon>
        <taxon>Pseudobutyrivibrio</taxon>
    </lineage>
</organism>
<gene>
    <name evidence="1" type="ORF">E7272_04355</name>
</gene>